<feature type="domain" description="GH18" evidence="3">
    <location>
        <begin position="1"/>
        <end position="367"/>
    </location>
</feature>
<gene>
    <name evidence="4" type="primary">chiB1_0</name>
    <name evidence="4" type="ORF">LCER1_G006023</name>
</gene>
<reference evidence="4 5" key="1">
    <citation type="submission" date="2018-05" db="EMBL/GenBank/DDBJ databases">
        <title>Whole genome sequencing for identification of molecular markers to develop diagnostic detection tools for the regulated plant pathogen Lachnellula willkommii.</title>
        <authorList>
            <person name="Giroux E."/>
            <person name="Bilodeau G."/>
        </authorList>
    </citation>
    <scope>NUCLEOTIDE SEQUENCE [LARGE SCALE GENOMIC DNA]</scope>
    <source>
        <strain evidence="4 5">CBS 625.97</strain>
    </source>
</reference>
<dbReference type="InterPro" id="IPR050314">
    <property type="entry name" value="Glycosyl_Hydrlase_18"/>
</dbReference>
<evidence type="ECO:0000256" key="1">
    <source>
        <dbReference type="ARBA" id="ARBA00008682"/>
    </source>
</evidence>
<keyword evidence="5" id="KW-1185">Reference proteome</keyword>
<proteinExistence type="inferred from homology"/>
<name>A0A7D8USL6_9HELO</name>
<dbReference type="Gene3D" id="3.20.20.80">
    <property type="entry name" value="Glycosidases"/>
    <property type="match status" value="1"/>
</dbReference>
<dbReference type="AlphaFoldDB" id="A0A7D8USL6"/>
<dbReference type="GO" id="GO:0008843">
    <property type="term" value="F:endochitinase activity"/>
    <property type="evidence" value="ECO:0007669"/>
    <property type="project" value="UniProtKB-EC"/>
</dbReference>
<evidence type="ECO:0000256" key="2">
    <source>
        <dbReference type="ARBA" id="ARBA00012729"/>
    </source>
</evidence>
<comment type="similarity">
    <text evidence="1">Belongs to the glycosyl hydrolase 18 family. Chitinase class V subfamily.</text>
</comment>
<dbReference type="InterPro" id="IPR011583">
    <property type="entry name" value="Chitinase_II/V-like_cat"/>
</dbReference>
<dbReference type="Proteomes" id="UP000481288">
    <property type="component" value="Unassembled WGS sequence"/>
</dbReference>
<evidence type="ECO:0000313" key="5">
    <source>
        <dbReference type="Proteomes" id="UP000481288"/>
    </source>
</evidence>
<dbReference type="GO" id="GO:0006032">
    <property type="term" value="P:chitin catabolic process"/>
    <property type="evidence" value="ECO:0007669"/>
    <property type="project" value="TreeGrafter"/>
</dbReference>
<organism evidence="4 5">
    <name type="scientific">Lachnellula cervina</name>
    <dbReference type="NCBI Taxonomy" id="1316786"/>
    <lineage>
        <taxon>Eukaryota</taxon>
        <taxon>Fungi</taxon>
        <taxon>Dikarya</taxon>
        <taxon>Ascomycota</taxon>
        <taxon>Pezizomycotina</taxon>
        <taxon>Leotiomycetes</taxon>
        <taxon>Helotiales</taxon>
        <taxon>Lachnaceae</taxon>
        <taxon>Lachnellula</taxon>
    </lineage>
</organism>
<dbReference type="InterPro" id="IPR017853">
    <property type="entry name" value="GH"/>
</dbReference>
<dbReference type="InterPro" id="IPR001223">
    <property type="entry name" value="Glyco_hydro18_cat"/>
</dbReference>
<dbReference type="SMART" id="SM00636">
    <property type="entry name" value="Glyco_18"/>
    <property type="match status" value="1"/>
</dbReference>
<evidence type="ECO:0000259" key="3">
    <source>
        <dbReference type="PROSITE" id="PS51910"/>
    </source>
</evidence>
<dbReference type="SUPFAM" id="SSF51445">
    <property type="entry name" value="(Trans)glycosidases"/>
    <property type="match status" value="1"/>
</dbReference>
<protein>
    <recommendedName>
        <fullName evidence="2">chitinase</fullName>
        <ecNumber evidence="2">3.2.1.14</ecNumber>
    </recommendedName>
</protein>
<dbReference type="PANTHER" id="PTHR11177:SF317">
    <property type="entry name" value="CHITINASE 12-RELATED"/>
    <property type="match status" value="1"/>
</dbReference>
<dbReference type="EMBL" id="QGMG01000293">
    <property type="protein sequence ID" value="TVY54909.1"/>
    <property type="molecule type" value="Genomic_DNA"/>
</dbReference>
<comment type="caution">
    <text evidence="4">The sequence shown here is derived from an EMBL/GenBank/DDBJ whole genome shotgun (WGS) entry which is preliminary data.</text>
</comment>
<dbReference type="PROSITE" id="PS51910">
    <property type="entry name" value="GH18_2"/>
    <property type="match status" value="1"/>
</dbReference>
<evidence type="ECO:0000313" key="4">
    <source>
        <dbReference type="EMBL" id="TVY54909.1"/>
    </source>
</evidence>
<dbReference type="SUPFAM" id="SSF54556">
    <property type="entry name" value="Chitinase insertion domain"/>
    <property type="match status" value="1"/>
</dbReference>
<dbReference type="Gene3D" id="3.10.50.10">
    <property type="match status" value="1"/>
</dbReference>
<dbReference type="InterPro" id="IPR029070">
    <property type="entry name" value="Chitinase_insertion_sf"/>
</dbReference>
<dbReference type="GO" id="GO:0008061">
    <property type="term" value="F:chitin binding"/>
    <property type="evidence" value="ECO:0007669"/>
    <property type="project" value="InterPro"/>
</dbReference>
<dbReference type="GO" id="GO:0005975">
    <property type="term" value="P:carbohydrate metabolic process"/>
    <property type="evidence" value="ECO:0007669"/>
    <property type="project" value="InterPro"/>
</dbReference>
<sequence>MSANHRPEDIYPRNFNVTDIPVEKFTHIVYCFANISNVTGEVGLSDKWADIERLDPDEDVPTSSNDIYGNLKQLFLLKKRNRYLKTLLSVGGYGQNSNDWSLILPNETLRYSFARTAVGLMYNLGFDGLDYDYEFINSAEQAIQFIDLLNKTRAQMETYSPCPFLLTIDAPCGASSYKFMNLRGMDTFVDQWNIMAYDFAGAFSTSPSGSYAGHAQNLYGSNDIHATPFNTSSAIEYYISQGISPSKINLANPVYGHVFRNTLGPGTLFNGTGAGDYNDTQGNCNYNLLPLAGSNPRIVEDHELGASYSYDNVSMVMVSYDTPNISKQKAQYVQSRDLGGVAWWEVSMDKRGNESLIGAAVDTLGALETSWNRLTYPNSTYDNLRNKFPGE</sequence>
<dbReference type="PANTHER" id="PTHR11177">
    <property type="entry name" value="CHITINASE"/>
    <property type="match status" value="1"/>
</dbReference>
<accession>A0A7D8USL6</accession>
<dbReference type="OrthoDB" id="76388at2759"/>
<dbReference type="Pfam" id="PF00704">
    <property type="entry name" value="Glyco_hydro_18"/>
    <property type="match status" value="1"/>
</dbReference>
<dbReference type="EC" id="3.2.1.14" evidence="2"/>
<dbReference type="GO" id="GO:0005576">
    <property type="term" value="C:extracellular region"/>
    <property type="evidence" value="ECO:0007669"/>
    <property type="project" value="TreeGrafter"/>
</dbReference>